<dbReference type="Proteomes" id="UP000247346">
    <property type="component" value="Unassembled WGS sequence"/>
</dbReference>
<accession>A0A2P5Z212</accession>
<feature type="signal peptide" evidence="1">
    <location>
        <begin position="1"/>
        <end position="20"/>
    </location>
</feature>
<gene>
    <name evidence="2" type="ORF">XsacCFBP4641_13545</name>
</gene>
<name>A0A2P5Z212_9XANT</name>
<evidence type="ECO:0000313" key="3">
    <source>
        <dbReference type="Proteomes" id="UP000247346"/>
    </source>
</evidence>
<keyword evidence="1" id="KW-0732">Signal</keyword>
<evidence type="ECO:0000256" key="1">
    <source>
        <dbReference type="SAM" id="SignalP"/>
    </source>
</evidence>
<dbReference type="GeneID" id="93878686"/>
<dbReference type="OrthoDB" id="5997771at2"/>
<protein>
    <submittedName>
        <fullName evidence="2">Pesticin immunity protein</fullName>
    </submittedName>
</protein>
<comment type="caution">
    <text evidence="2">The sequence shown here is derived from an EMBL/GenBank/DDBJ whole genome shotgun (WGS) entry which is preliminary data.</text>
</comment>
<evidence type="ECO:0000313" key="2">
    <source>
        <dbReference type="EMBL" id="PPU81596.1"/>
    </source>
</evidence>
<reference evidence="2 3" key="1">
    <citation type="submission" date="2016-08" db="EMBL/GenBank/DDBJ databases">
        <authorList>
            <person name="Seilhamer J.J."/>
        </authorList>
    </citation>
    <scope>NUCLEOTIDE SEQUENCE [LARGE SCALE GENOMIC DNA]</scope>
    <source>
        <strain evidence="2 3">CFBP4641</strain>
    </source>
</reference>
<dbReference type="RefSeq" id="WP_029562212.1">
    <property type="nucleotide sequence ID" value="NZ_CP132343.1"/>
</dbReference>
<organism evidence="2 3">
    <name type="scientific">Xanthomonas sacchari</name>
    <dbReference type="NCBI Taxonomy" id="56458"/>
    <lineage>
        <taxon>Bacteria</taxon>
        <taxon>Pseudomonadati</taxon>
        <taxon>Pseudomonadota</taxon>
        <taxon>Gammaproteobacteria</taxon>
        <taxon>Lysobacterales</taxon>
        <taxon>Lysobacteraceae</taxon>
        <taxon>Xanthomonas</taxon>
    </lineage>
</organism>
<dbReference type="EMBL" id="MDEK01000012">
    <property type="protein sequence ID" value="PPU81596.1"/>
    <property type="molecule type" value="Genomic_DNA"/>
</dbReference>
<sequence>MNSGMLVGLVALGLGASSPAAPPQAGITDAVIQHLDLTSFPNSLGPRRLPGKTTFADYGFVDVTKTADGARLLQTDKGWMMRFEVLSADATSVRLCFHDTGLAKPGEPRAPSYNATSALLVSTASQGMWTARQVPAGFADCKNAPAGA</sequence>
<proteinExistence type="predicted"/>
<dbReference type="AlphaFoldDB" id="A0A2P5Z212"/>
<feature type="chain" id="PRO_5015154470" evidence="1">
    <location>
        <begin position="21"/>
        <end position="148"/>
    </location>
</feature>